<dbReference type="EMBL" id="PVSR01000027">
    <property type="protein sequence ID" value="PRW62650.1"/>
    <property type="molecule type" value="Genomic_DNA"/>
</dbReference>
<dbReference type="STRING" id="1050202.GCA_000384035_02877"/>
<proteinExistence type="predicted"/>
<organism evidence="2 3">
    <name type="scientific">Actinopolyspora mortivallis</name>
    <dbReference type="NCBI Taxonomy" id="33906"/>
    <lineage>
        <taxon>Bacteria</taxon>
        <taxon>Bacillati</taxon>
        <taxon>Actinomycetota</taxon>
        <taxon>Actinomycetes</taxon>
        <taxon>Actinopolysporales</taxon>
        <taxon>Actinopolysporaceae</taxon>
        <taxon>Actinopolyspora</taxon>
    </lineage>
</organism>
<keyword evidence="3" id="KW-1185">Reference proteome</keyword>
<accession>A0A2T0GU76</accession>
<feature type="region of interest" description="Disordered" evidence="1">
    <location>
        <begin position="1"/>
        <end position="23"/>
    </location>
</feature>
<evidence type="ECO:0000256" key="1">
    <source>
        <dbReference type="SAM" id="MobiDB-lite"/>
    </source>
</evidence>
<dbReference type="Proteomes" id="UP000239352">
    <property type="component" value="Unassembled WGS sequence"/>
</dbReference>
<evidence type="ECO:0000313" key="2">
    <source>
        <dbReference type="EMBL" id="PRW62650.1"/>
    </source>
</evidence>
<dbReference type="RefSeq" id="WP_106114428.1">
    <property type="nucleotide sequence ID" value="NZ_PVSR01000027.1"/>
</dbReference>
<evidence type="ECO:0000313" key="3">
    <source>
        <dbReference type="Proteomes" id="UP000239352"/>
    </source>
</evidence>
<dbReference type="AlphaFoldDB" id="A0A2T0GU76"/>
<gene>
    <name evidence="2" type="ORF">CEP50_14125</name>
</gene>
<reference evidence="2 3" key="1">
    <citation type="submission" date="2018-03" db="EMBL/GenBank/DDBJ databases">
        <title>Actinopolyspora mortivallis from Sahara, screening for active biomolecules.</title>
        <authorList>
            <person name="Selama O."/>
            <person name="Wellington E.M.H."/>
            <person name="Hacene H."/>
        </authorList>
    </citation>
    <scope>NUCLEOTIDE SEQUENCE [LARGE SCALE GENOMIC DNA]</scope>
    <source>
        <strain evidence="2 3">M5A</strain>
    </source>
</reference>
<protein>
    <submittedName>
        <fullName evidence="2">Uncharacterized protein</fullName>
    </submittedName>
</protein>
<comment type="caution">
    <text evidence="2">The sequence shown here is derived from an EMBL/GenBank/DDBJ whole genome shotgun (WGS) entry which is preliminary data.</text>
</comment>
<name>A0A2T0GU76_ACTMO</name>
<sequence length="297" mass="32292">MPQSGEHERGSRAGDCGFPLPERLPEAGDLRERRRALRAWWRSATLAAGWPFPGDWSCSGVDQVCDALLGRGELFDALAELGQQRARAGIGLDETLSDLAALYEVVAGAGEGVVLARGDCSELPAEPLRTVAVSWADVTAGRSASREVVDALTGLTTGAYLRMRLYEVYRETAGAEHGDRREGRDHYGLLVVTLCPAEGADRWTHLMGVVLAADVLRTEFDAGETVSLLRESTPVVLARQRAGLAERRRRAERTIAERLRSDPELARACASGEGPRLRWLRLPAEYAQACALIDSLC</sequence>
<dbReference type="InParanoid" id="A0A2T0GU76"/>
<feature type="compositionally biased region" description="Basic and acidic residues" evidence="1">
    <location>
        <begin position="1"/>
        <end position="12"/>
    </location>
</feature>